<evidence type="ECO:0000313" key="1">
    <source>
        <dbReference type="EMBL" id="MBP2236066.1"/>
    </source>
</evidence>
<name>A0ABS4R129_9HYPH</name>
<reference evidence="1 2" key="1">
    <citation type="submission" date="2021-03" db="EMBL/GenBank/DDBJ databases">
        <title>Genomic Encyclopedia of Type Strains, Phase IV (KMG-IV): sequencing the most valuable type-strain genomes for metagenomic binning, comparative biology and taxonomic classification.</title>
        <authorList>
            <person name="Goeker M."/>
        </authorList>
    </citation>
    <scope>NUCLEOTIDE SEQUENCE [LARGE SCALE GENOMIC DNA]</scope>
    <source>
        <strain evidence="1 2">DSM 13372</strain>
    </source>
</reference>
<proteinExistence type="predicted"/>
<protein>
    <recommendedName>
        <fullName evidence="3">Transposase</fullName>
    </recommendedName>
</protein>
<keyword evidence="2" id="KW-1185">Reference proteome</keyword>
<comment type="caution">
    <text evidence="1">The sequence shown here is derived from an EMBL/GenBank/DDBJ whole genome shotgun (WGS) entry which is preliminary data.</text>
</comment>
<accession>A0ABS4R129</accession>
<dbReference type="EMBL" id="JAGILA010000002">
    <property type="protein sequence ID" value="MBP2236066.1"/>
    <property type="molecule type" value="Genomic_DNA"/>
</dbReference>
<gene>
    <name evidence="1" type="ORF">J2Z31_002558</name>
</gene>
<evidence type="ECO:0008006" key="3">
    <source>
        <dbReference type="Google" id="ProtNLM"/>
    </source>
</evidence>
<evidence type="ECO:0000313" key="2">
    <source>
        <dbReference type="Proteomes" id="UP000730739"/>
    </source>
</evidence>
<organism evidence="1 2">
    <name type="scientific">Sinorhizobium kostiense</name>
    <dbReference type="NCBI Taxonomy" id="76747"/>
    <lineage>
        <taxon>Bacteria</taxon>
        <taxon>Pseudomonadati</taxon>
        <taxon>Pseudomonadota</taxon>
        <taxon>Alphaproteobacteria</taxon>
        <taxon>Hyphomicrobiales</taxon>
        <taxon>Rhizobiaceae</taxon>
        <taxon>Sinorhizobium/Ensifer group</taxon>
        <taxon>Sinorhizobium</taxon>
    </lineage>
</organism>
<dbReference type="Proteomes" id="UP000730739">
    <property type="component" value="Unassembled WGS sequence"/>
</dbReference>
<sequence length="36" mass="4205">MKHLHSGPLSIPNARNESLKLRDEIGRMRRAKEFTD</sequence>